<dbReference type="GO" id="GO:0043856">
    <property type="term" value="F:anti-sigma factor antagonist activity"/>
    <property type="evidence" value="ECO:0007669"/>
    <property type="project" value="TreeGrafter"/>
</dbReference>
<dbReference type="Proteomes" id="UP000190625">
    <property type="component" value="Unassembled WGS sequence"/>
</dbReference>
<dbReference type="Gene3D" id="3.30.750.24">
    <property type="entry name" value="STAS domain"/>
    <property type="match status" value="1"/>
</dbReference>
<proteinExistence type="predicted"/>
<gene>
    <name evidence="2" type="ORF">SAMN02745118_00750</name>
</gene>
<dbReference type="InterPro" id="IPR002645">
    <property type="entry name" value="STAS_dom"/>
</dbReference>
<protein>
    <submittedName>
        <fullName evidence="2">Anti-sigma B factor antagonist</fullName>
    </submittedName>
</protein>
<dbReference type="STRING" id="142842.SAMN02745118_00750"/>
<dbReference type="PROSITE" id="PS50801">
    <property type="entry name" value="STAS"/>
    <property type="match status" value="1"/>
</dbReference>
<feature type="domain" description="STAS" evidence="1">
    <location>
        <begin position="1"/>
        <end position="102"/>
    </location>
</feature>
<name>A0A1T4KEY0_9FIRM</name>
<accession>A0A1T4KEY0</accession>
<dbReference type="SUPFAM" id="SSF52091">
    <property type="entry name" value="SpoIIaa-like"/>
    <property type="match status" value="1"/>
</dbReference>
<dbReference type="AlphaFoldDB" id="A0A1T4KEY0"/>
<dbReference type="PANTHER" id="PTHR33495">
    <property type="entry name" value="ANTI-SIGMA FACTOR ANTAGONIST TM_1081-RELATED-RELATED"/>
    <property type="match status" value="1"/>
</dbReference>
<evidence type="ECO:0000313" key="3">
    <source>
        <dbReference type="Proteomes" id="UP000190625"/>
    </source>
</evidence>
<evidence type="ECO:0000313" key="2">
    <source>
        <dbReference type="EMBL" id="SJZ41018.1"/>
    </source>
</evidence>
<evidence type="ECO:0000259" key="1">
    <source>
        <dbReference type="PROSITE" id="PS50801"/>
    </source>
</evidence>
<dbReference type="Pfam" id="PF01740">
    <property type="entry name" value="STAS"/>
    <property type="match status" value="1"/>
</dbReference>
<sequence length="102" mass="11742">MRVKESQDEVMIYIESKNIDITNSKQLKEKIFSFIDQGIKEIILDFSEVQMIDSSGIGKLLLSQKRLSEVNSKLSLVNIKSDYIEKIIKLIHLDEVIEVKEG</sequence>
<reference evidence="3" key="1">
    <citation type="submission" date="2017-02" db="EMBL/GenBank/DDBJ databases">
        <authorList>
            <person name="Varghese N."/>
            <person name="Submissions S."/>
        </authorList>
    </citation>
    <scope>NUCLEOTIDE SEQUENCE [LARGE SCALE GENOMIC DNA]</scope>
    <source>
        <strain evidence="3">ATCC BAA-73</strain>
    </source>
</reference>
<dbReference type="InterPro" id="IPR036513">
    <property type="entry name" value="STAS_dom_sf"/>
</dbReference>
<dbReference type="RefSeq" id="WP_078809250.1">
    <property type="nucleotide sequence ID" value="NZ_FUWM01000006.1"/>
</dbReference>
<organism evidence="2 3">
    <name type="scientific">Selenihalanaerobacter shriftii</name>
    <dbReference type="NCBI Taxonomy" id="142842"/>
    <lineage>
        <taxon>Bacteria</taxon>
        <taxon>Bacillati</taxon>
        <taxon>Bacillota</taxon>
        <taxon>Clostridia</taxon>
        <taxon>Halanaerobiales</taxon>
        <taxon>Halobacteroidaceae</taxon>
        <taxon>Selenihalanaerobacter</taxon>
    </lineage>
</organism>
<dbReference type="CDD" id="cd07043">
    <property type="entry name" value="STAS_anti-anti-sigma_factors"/>
    <property type="match status" value="1"/>
</dbReference>
<dbReference type="OrthoDB" id="9802385at2"/>
<dbReference type="EMBL" id="FUWM01000006">
    <property type="protein sequence ID" value="SJZ41018.1"/>
    <property type="molecule type" value="Genomic_DNA"/>
</dbReference>
<keyword evidence="3" id="KW-1185">Reference proteome</keyword>